<evidence type="ECO:0000313" key="8">
    <source>
        <dbReference type="Proteomes" id="UP000032702"/>
    </source>
</evidence>
<feature type="compositionally biased region" description="Gly residues" evidence="5">
    <location>
        <begin position="38"/>
        <end position="47"/>
    </location>
</feature>
<evidence type="ECO:0000256" key="5">
    <source>
        <dbReference type="SAM" id="MobiDB-lite"/>
    </source>
</evidence>
<dbReference type="InterPro" id="IPR003593">
    <property type="entry name" value="AAA+_ATPase"/>
</dbReference>
<dbReference type="GO" id="GO:0016887">
    <property type="term" value="F:ATP hydrolysis activity"/>
    <property type="evidence" value="ECO:0007669"/>
    <property type="project" value="InterPro"/>
</dbReference>
<dbReference type="CDD" id="cd03230">
    <property type="entry name" value="ABC_DR_subfamily_A"/>
    <property type="match status" value="1"/>
</dbReference>
<dbReference type="EMBL" id="AAMD01000022">
    <property type="protein sequence ID" value="EAU68068.1"/>
    <property type="molecule type" value="Genomic_DNA"/>
</dbReference>
<dbReference type="GO" id="GO:0017004">
    <property type="term" value="P:cytochrome complex assembly"/>
    <property type="evidence" value="ECO:0007669"/>
    <property type="project" value="UniProtKB-KW"/>
</dbReference>
<dbReference type="InterPro" id="IPR027417">
    <property type="entry name" value="P-loop_NTPase"/>
</dbReference>
<accession>Q098A3</accession>
<keyword evidence="2" id="KW-0547">Nucleotide-binding</keyword>
<dbReference type="AlphaFoldDB" id="Q098A3"/>
<comment type="caution">
    <text evidence="7">The sequence shown here is derived from an EMBL/GenBank/DDBJ whole genome shotgun (WGS) entry which is preliminary data.</text>
</comment>
<dbReference type="SUPFAM" id="SSF52540">
    <property type="entry name" value="P-loop containing nucleoside triphosphate hydrolases"/>
    <property type="match status" value="1"/>
</dbReference>
<gene>
    <name evidence="7" type="primary">ccmA</name>
    <name evidence="7" type="ORF">STIAU_5100</name>
</gene>
<evidence type="ECO:0000256" key="1">
    <source>
        <dbReference type="ARBA" id="ARBA00022448"/>
    </source>
</evidence>
<dbReference type="NCBIfam" id="TIGR01189">
    <property type="entry name" value="ccmA"/>
    <property type="match status" value="1"/>
</dbReference>
<dbReference type="InterPro" id="IPR003439">
    <property type="entry name" value="ABC_transporter-like_ATP-bd"/>
</dbReference>
<feature type="domain" description="ABC transporter" evidence="6">
    <location>
        <begin position="70"/>
        <end position="279"/>
    </location>
</feature>
<keyword evidence="4 7" id="KW-0067">ATP-binding</keyword>
<reference evidence="7 8" key="1">
    <citation type="submission" date="2006-04" db="EMBL/GenBank/DDBJ databases">
        <authorList>
            <person name="Nierman W.C."/>
        </authorList>
    </citation>
    <scope>NUCLEOTIDE SEQUENCE [LARGE SCALE GENOMIC DNA]</scope>
    <source>
        <strain evidence="7 8">DW4/3-1</strain>
    </source>
</reference>
<evidence type="ECO:0000256" key="3">
    <source>
        <dbReference type="ARBA" id="ARBA00022748"/>
    </source>
</evidence>
<dbReference type="PANTHER" id="PTHR42939:SF1">
    <property type="entry name" value="ABC TRANSPORTER ATP-BINDING PROTEIN ALBC-RELATED"/>
    <property type="match status" value="1"/>
</dbReference>
<evidence type="ECO:0000313" key="7">
    <source>
        <dbReference type="EMBL" id="EAU68068.1"/>
    </source>
</evidence>
<protein>
    <submittedName>
        <fullName evidence="7">Heme ABC exporter, ATP-binding protein CcmA</fullName>
    </submittedName>
</protein>
<dbReference type="InterPro" id="IPR051782">
    <property type="entry name" value="ABC_Transporter_VariousFunc"/>
</dbReference>
<dbReference type="GO" id="GO:0022857">
    <property type="term" value="F:transmembrane transporter activity"/>
    <property type="evidence" value="ECO:0007669"/>
    <property type="project" value="InterPro"/>
</dbReference>
<dbReference type="PATRIC" id="fig|378806.16.peg.7382"/>
<organism evidence="7 8">
    <name type="scientific">Stigmatella aurantiaca (strain DW4/3-1)</name>
    <dbReference type="NCBI Taxonomy" id="378806"/>
    <lineage>
        <taxon>Bacteria</taxon>
        <taxon>Pseudomonadati</taxon>
        <taxon>Myxococcota</taxon>
        <taxon>Myxococcia</taxon>
        <taxon>Myxococcales</taxon>
        <taxon>Cystobacterineae</taxon>
        <taxon>Archangiaceae</taxon>
        <taxon>Stigmatella</taxon>
    </lineage>
</organism>
<feature type="compositionally biased region" description="Basic residues" evidence="5">
    <location>
        <begin position="11"/>
        <end position="24"/>
    </location>
</feature>
<dbReference type="PROSITE" id="PS50893">
    <property type="entry name" value="ABC_TRANSPORTER_2"/>
    <property type="match status" value="1"/>
</dbReference>
<dbReference type="Gene3D" id="3.40.50.300">
    <property type="entry name" value="P-loop containing nucleotide triphosphate hydrolases"/>
    <property type="match status" value="1"/>
</dbReference>
<dbReference type="GO" id="GO:0005524">
    <property type="term" value="F:ATP binding"/>
    <property type="evidence" value="ECO:0007669"/>
    <property type="project" value="UniProtKB-KW"/>
</dbReference>
<keyword evidence="1" id="KW-0813">Transport</keyword>
<name>Q098A3_STIAD</name>
<dbReference type="PROSITE" id="PS00211">
    <property type="entry name" value="ABC_TRANSPORTER_1"/>
    <property type="match status" value="1"/>
</dbReference>
<evidence type="ECO:0000256" key="4">
    <source>
        <dbReference type="ARBA" id="ARBA00022840"/>
    </source>
</evidence>
<keyword evidence="3" id="KW-0201">Cytochrome c-type biogenesis</keyword>
<sequence>MSLASGVRLLAHHAGHDRRRRKGAHLPSGPLRASAGPGSQGPGFAGEGCGFQLRTLPPMDAPSAATSPALALHDVSKRYGRHWALARLTYALPARRSLLLTGHNGSGKTTLLRLVATALAPTAGRVEVLGRDAVAHRDAVRQDVALLSHTSFLYEDLTAHQNLVVLARLLGLASPADAAETLLTRVGLTRRTQSPVRHFSAGMRKRLAIARLLMKTPTLALLDEPFGELDPAGIQAMEALIGELKASGTTVVLATHLIDQGLALCEERLHLQEGRAVPA</sequence>
<feature type="region of interest" description="Disordered" evidence="5">
    <location>
        <begin position="11"/>
        <end position="47"/>
    </location>
</feature>
<evidence type="ECO:0000259" key="6">
    <source>
        <dbReference type="PROSITE" id="PS50893"/>
    </source>
</evidence>
<dbReference type="SMART" id="SM00382">
    <property type="entry name" value="AAA"/>
    <property type="match status" value="1"/>
</dbReference>
<dbReference type="Pfam" id="PF00005">
    <property type="entry name" value="ABC_tran"/>
    <property type="match status" value="1"/>
</dbReference>
<dbReference type="InterPro" id="IPR005895">
    <property type="entry name" value="ABC_transptr_haem_export_CcmA"/>
</dbReference>
<proteinExistence type="predicted"/>
<dbReference type="Proteomes" id="UP000032702">
    <property type="component" value="Unassembled WGS sequence"/>
</dbReference>
<evidence type="ECO:0000256" key="2">
    <source>
        <dbReference type="ARBA" id="ARBA00022741"/>
    </source>
</evidence>
<dbReference type="InterPro" id="IPR017871">
    <property type="entry name" value="ABC_transporter-like_CS"/>
</dbReference>
<dbReference type="PANTHER" id="PTHR42939">
    <property type="entry name" value="ABC TRANSPORTER ATP-BINDING PROTEIN ALBC-RELATED"/>
    <property type="match status" value="1"/>
</dbReference>